<evidence type="ECO:0000313" key="2">
    <source>
        <dbReference type="EMBL" id="MBA8881018.1"/>
    </source>
</evidence>
<keyword evidence="3" id="KW-1185">Reference proteome</keyword>
<evidence type="ECO:0000313" key="3">
    <source>
        <dbReference type="Proteomes" id="UP000549052"/>
    </source>
</evidence>
<comment type="caution">
    <text evidence="2">The sequence shown here is derived from an EMBL/GenBank/DDBJ whole genome shotgun (WGS) entry which is preliminary data.</text>
</comment>
<gene>
    <name evidence="2" type="ORF">FHW16_004753</name>
</gene>
<proteinExistence type="predicted"/>
<keyword evidence="1" id="KW-0472">Membrane</keyword>
<feature type="transmembrane region" description="Helical" evidence="1">
    <location>
        <begin position="26"/>
        <end position="45"/>
    </location>
</feature>
<protein>
    <submittedName>
        <fullName evidence="2">Uncharacterized protein</fullName>
    </submittedName>
</protein>
<dbReference type="RefSeq" id="WP_182551646.1">
    <property type="nucleotide sequence ID" value="NZ_JACGXN010000011.1"/>
</dbReference>
<organism evidence="2 3">
    <name type="scientific">Phyllobacterium myrsinacearum</name>
    <dbReference type="NCBI Taxonomy" id="28101"/>
    <lineage>
        <taxon>Bacteria</taxon>
        <taxon>Pseudomonadati</taxon>
        <taxon>Pseudomonadota</taxon>
        <taxon>Alphaproteobacteria</taxon>
        <taxon>Hyphomicrobiales</taxon>
        <taxon>Phyllobacteriaceae</taxon>
        <taxon>Phyllobacterium</taxon>
    </lineage>
</organism>
<keyword evidence="1" id="KW-0812">Transmembrane</keyword>
<accession>A0A839ES53</accession>
<dbReference type="Proteomes" id="UP000549052">
    <property type="component" value="Unassembled WGS sequence"/>
</dbReference>
<evidence type="ECO:0000256" key="1">
    <source>
        <dbReference type="SAM" id="Phobius"/>
    </source>
</evidence>
<name>A0A839ES53_9HYPH</name>
<keyword evidence="1" id="KW-1133">Transmembrane helix</keyword>
<dbReference type="AlphaFoldDB" id="A0A839ES53"/>
<reference evidence="2 3" key="1">
    <citation type="submission" date="2020-07" db="EMBL/GenBank/DDBJ databases">
        <title>Genomic Encyclopedia of Type Strains, Phase IV (KMG-V): Genome sequencing to study the core and pangenomes of soil and plant-associated prokaryotes.</title>
        <authorList>
            <person name="Whitman W."/>
        </authorList>
    </citation>
    <scope>NUCLEOTIDE SEQUENCE [LARGE SCALE GENOMIC DNA]</scope>
    <source>
        <strain evidence="2 3">AN3</strain>
    </source>
</reference>
<dbReference type="EMBL" id="JACGXN010000011">
    <property type="protein sequence ID" value="MBA8881018.1"/>
    <property type="molecule type" value="Genomic_DNA"/>
</dbReference>
<sequence>MHRSNVDREPEYVRERTGGPRNLGRIYLLSLALCAALVATTAVGYESTAPDVTTVTASATKAGLNQRVDDKTPLTFCNNVEDATKADQKLLLWKKFDI</sequence>